<protein>
    <submittedName>
        <fullName evidence="2">Glycoside hydrolase</fullName>
    </submittedName>
</protein>
<feature type="domain" description="GH18" evidence="1">
    <location>
        <begin position="1"/>
        <end position="143"/>
    </location>
</feature>
<reference evidence="2 3" key="1">
    <citation type="submission" date="2018-07" db="EMBL/GenBank/DDBJ databases">
        <title>New species, Clostridium PI-S10-A1B.</title>
        <authorList>
            <person name="Krishna G."/>
            <person name="Summeta K."/>
            <person name="Shikha S."/>
            <person name="Prabhu P.B."/>
            <person name="Suresh K."/>
        </authorList>
    </citation>
    <scope>NUCLEOTIDE SEQUENCE [LARGE SCALE GENOMIC DNA]</scope>
    <source>
        <strain evidence="2 3">PI-S10-A1B</strain>
    </source>
</reference>
<dbReference type="PANTHER" id="PTHR46066">
    <property type="entry name" value="CHITINASE DOMAIN-CONTAINING PROTEIN 1 FAMILY MEMBER"/>
    <property type="match status" value="1"/>
</dbReference>
<dbReference type="RefSeq" id="WP_242996552.1">
    <property type="nucleotide sequence ID" value="NZ_QOHO01000055.1"/>
</dbReference>
<dbReference type="GO" id="GO:0070492">
    <property type="term" value="F:oligosaccharide binding"/>
    <property type="evidence" value="ECO:0007669"/>
    <property type="project" value="TreeGrafter"/>
</dbReference>
<dbReference type="EMBL" id="QOHO01000055">
    <property type="protein sequence ID" value="RFZ77688.1"/>
    <property type="molecule type" value="Genomic_DNA"/>
</dbReference>
<dbReference type="PROSITE" id="PS51910">
    <property type="entry name" value="GH18_2"/>
    <property type="match status" value="1"/>
</dbReference>
<dbReference type="GO" id="GO:0016787">
    <property type="term" value="F:hydrolase activity"/>
    <property type="evidence" value="ECO:0007669"/>
    <property type="project" value="UniProtKB-KW"/>
</dbReference>
<dbReference type="InterPro" id="IPR029070">
    <property type="entry name" value="Chitinase_insertion_sf"/>
</dbReference>
<dbReference type="GO" id="GO:0005975">
    <property type="term" value="P:carbohydrate metabolic process"/>
    <property type="evidence" value="ECO:0007669"/>
    <property type="project" value="InterPro"/>
</dbReference>
<dbReference type="Gene3D" id="3.10.50.10">
    <property type="match status" value="1"/>
</dbReference>
<comment type="caution">
    <text evidence="2">The sequence shown here is derived from an EMBL/GenBank/DDBJ whole genome shotgun (WGS) entry which is preliminary data.</text>
</comment>
<accession>A0A3E2N9J5</accession>
<dbReference type="Pfam" id="PF00704">
    <property type="entry name" value="Glyco_hydro_18"/>
    <property type="match status" value="1"/>
</dbReference>
<dbReference type="Proteomes" id="UP000260680">
    <property type="component" value="Unassembled WGS sequence"/>
</dbReference>
<evidence type="ECO:0000259" key="1">
    <source>
        <dbReference type="PROSITE" id="PS51910"/>
    </source>
</evidence>
<name>A0A3E2N9J5_9FIRM</name>
<dbReference type="InterPro" id="IPR017853">
    <property type="entry name" value="GH"/>
</dbReference>
<keyword evidence="2" id="KW-0378">Hydrolase</keyword>
<sequence length="144" mass="16827">YTYGPPMAVAPINMVRKVVDYAITEIPLYKISLGIPNYGYDWPLPYERGVTRAETVSNLEAIQIAIENGAEIQFDEEAMSPFFRYWKFGIQHEVWFEDVRSYKAKFDLIKEYGLTGAGYWQIMQFFRANWLVLSQMFEARKVGD</sequence>
<dbReference type="GO" id="GO:0012505">
    <property type="term" value="C:endomembrane system"/>
    <property type="evidence" value="ECO:0007669"/>
    <property type="project" value="TreeGrafter"/>
</dbReference>
<organism evidence="2 3">
    <name type="scientific">Lacrimispora amygdalina</name>
    <dbReference type="NCBI Taxonomy" id="253257"/>
    <lineage>
        <taxon>Bacteria</taxon>
        <taxon>Bacillati</taxon>
        <taxon>Bacillota</taxon>
        <taxon>Clostridia</taxon>
        <taxon>Lachnospirales</taxon>
        <taxon>Lachnospiraceae</taxon>
        <taxon>Lacrimispora</taxon>
    </lineage>
</organism>
<proteinExistence type="predicted"/>
<dbReference type="SUPFAM" id="SSF51445">
    <property type="entry name" value="(Trans)glycosidases"/>
    <property type="match status" value="1"/>
</dbReference>
<dbReference type="Gene3D" id="3.20.20.80">
    <property type="entry name" value="Glycosidases"/>
    <property type="match status" value="1"/>
</dbReference>
<evidence type="ECO:0000313" key="3">
    <source>
        <dbReference type="Proteomes" id="UP000260680"/>
    </source>
</evidence>
<dbReference type="PANTHER" id="PTHR46066:SF2">
    <property type="entry name" value="CHITINASE DOMAIN-CONTAINING PROTEIN 1"/>
    <property type="match status" value="1"/>
</dbReference>
<dbReference type="InterPro" id="IPR001223">
    <property type="entry name" value="Glyco_hydro18_cat"/>
</dbReference>
<dbReference type="AlphaFoldDB" id="A0A3E2N9J5"/>
<gene>
    <name evidence="2" type="ORF">DS742_17115</name>
</gene>
<feature type="non-terminal residue" evidence="2">
    <location>
        <position position="1"/>
    </location>
</feature>
<evidence type="ECO:0000313" key="2">
    <source>
        <dbReference type="EMBL" id="RFZ77688.1"/>
    </source>
</evidence>